<reference evidence="14" key="1">
    <citation type="journal article" date="2017" name="Nat. Ecol. Evol.">
        <title>Genome expansion and lineage-specific genetic innovations in the forest pathogenic fungi Armillaria.</title>
        <authorList>
            <person name="Sipos G."/>
            <person name="Prasanna A.N."/>
            <person name="Walter M.C."/>
            <person name="O'Connor E."/>
            <person name="Balint B."/>
            <person name="Krizsan K."/>
            <person name="Kiss B."/>
            <person name="Hess J."/>
            <person name="Varga T."/>
            <person name="Slot J."/>
            <person name="Riley R."/>
            <person name="Boka B."/>
            <person name="Rigling D."/>
            <person name="Barry K."/>
            <person name="Lee J."/>
            <person name="Mihaltcheva S."/>
            <person name="LaButti K."/>
            <person name="Lipzen A."/>
            <person name="Waldron R."/>
            <person name="Moloney N.M."/>
            <person name="Sperisen C."/>
            <person name="Kredics L."/>
            <person name="Vagvoelgyi C."/>
            <person name="Patrignani A."/>
            <person name="Fitzpatrick D."/>
            <person name="Nagy I."/>
            <person name="Doyle S."/>
            <person name="Anderson J.B."/>
            <person name="Grigoriev I.V."/>
            <person name="Gueldener U."/>
            <person name="Muensterkoetter M."/>
            <person name="Nagy L.G."/>
        </authorList>
    </citation>
    <scope>NUCLEOTIDE SEQUENCE [LARGE SCALE GENOMIC DNA]</scope>
    <source>
        <strain evidence="14">Ar21-2</strain>
    </source>
</reference>
<evidence type="ECO:0000256" key="11">
    <source>
        <dbReference type="ARBA" id="ARBA00023033"/>
    </source>
</evidence>
<evidence type="ECO:0000256" key="1">
    <source>
        <dbReference type="ARBA" id="ARBA00001971"/>
    </source>
</evidence>
<dbReference type="GO" id="GO:0004497">
    <property type="term" value="F:monooxygenase activity"/>
    <property type="evidence" value="ECO:0007669"/>
    <property type="project" value="UniProtKB-KW"/>
</dbReference>
<evidence type="ECO:0000256" key="3">
    <source>
        <dbReference type="ARBA" id="ARBA00004721"/>
    </source>
</evidence>
<dbReference type="GO" id="GO:0020037">
    <property type="term" value="F:heme binding"/>
    <property type="evidence" value="ECO:0007669"/>
    <property type="project" value="InterPro"/>
</dbReference>
<organism evidence="13 14">
    <name type="scientific">Armillaria gallica</name>
    <name type="common">Bulbous honey fungus</name>
    <name type="synonym">Armillaria bulbosa</name>
    <dbReference type="NCBI Taxonomy" id="47427"/>
    <lineage>
        <taxon>Eukaryota</taxon>
        <taxon>Fungi</taxon>
        <taxon>Dikarya</taxon>
        <taxon>Basidiomycota</taxon>
        <taxon>Agaricomycotina</taxon>
        <taxon>Agaricomycetes</taxon>
        <taxon>Agaricomycetidae</taxon>
        <taxon>Agaricales</taxon>
        <taxon>Marasmiineae</taxon>
        <taxon>Physalacriaceae</taxon>
        <taxon>Armillaria</taxon>
    </lineage>
</organism>
<evidence type="ECO:0000313" key="14">
    <source>
        <dbReference type="Proteomes" id="UP000217790"/>
    </source>
</evidence>
<evidence type="ECO:0000256" key="2">
    <source>
        <dbReference type="ARBA" id="ARBA00004370"/>
    </source>
</evidence>
<dbReference type="PANTHER" id="PTHR24305">
    <property type="entry name" value="CYTOCHROME P450"/>
    <property type="match status" value="1"/>
</dbReference>
<evidence type="ECO:0000256" key="6">
    <source>
        <dbReference type="ARBA" id="ARBA00022692"/>
    </source>
</evidence>
<protein>
    <submittedName>
        <fullName evidence="13">Cytochrome P450</fullName>
    </submittedName>
</protein>
<evidence type="ECO:0000256" key="12">
    <source>
        <dbReference type="ARBA" id="ARBA00023136"/>
    </source>
</evidence>
<keyword evidence="9" id="KW-0560">Oxidoreductase</keyword>
<dbReference type="InterPro" id="IPR050121">
    <property type="entry name" value="Cytochrome_P450_monoxygenase"/>
</dbReference>
<evidence type="ECO:0000256" key="7">
    <source>
        <dbReference type="ARBA" id="ARBA00022723"/>
    </source>
</evidence>
<gene>
    <name evidence="13" type="ORF">ARMGADRAFT_452577</name>
</gene>
<evidence type="ECO:0000256" key="9">
    <source>
        <dbReference type="ARBA" id="ARBA00023002"/>
    </source>
</evidence>
<dbReference type="Proteomes" id="UP000217790">
    <property type="component" value="Unassembled WGS sequence"/>
</dbReference>
<dbReference type="SUPFAM" id="SSF48264">
    <property type="entry name" value="Cytochrome P450"/>
    <property type="match status" value="1"/>
</dbReference>
<keyword evidence="6" id="KW-0812">Transmembrane</keyword>
<evidence type="ECO:0000256" key="5">
    <source>
        <dbReference type="ARBA" id="ARBA00022617"/>
    </source>
</evidence>
<keyword evidence="5" id="KW-0349">Heme</keyword>
<evidence type="ECO:0000256" key="10">
    <source>
        <dbReference type="ARBA" id="ARBA00023004"/>
    </source>
</evidence>
<dbReference type="STRING" id="47427.A0A2H3CXH9"/>
<keyword evidence="12" id="KW-0472">Membrane</keyword>
<dbReference type="InterPro" id="IPR001128">
    <property type="entry name" value="Cyt_P450"/>
</dbReference>
<comment type="subcellular location">
    <subcellularLocation>
        <location evidence="2">Membrane</location>
    </subcellularLocation>
</comment>
<comment type="similarity">
    <text evidence="4">Belongs to the cytochrome P450 family.</text>
</comment>
<evidence type="ECO:0000256" key="8">
    <source>
        <dbReference type="ARBA" id="ARBA00022989"/>
    </source>
</evidence>
<dbReference type="PRINTS" id="PR00385">
    <property type="entry name" value="P450"/>
</dbReference>
<dbReference type="AlphaFoldDB" id="A0A2H3CXH9"/>
<dbReference type="GO" id="GO:0016020">
    <property type="term" value="C:membrane"/>
    <property type="evidence" value="ECO:0007669"/>
    <property type="project" value="UniProtKB-SubCell"/>
</dbReference>
<dbReference type="Pfam" id="PF00067">
    <property type="entry name" value="p450"/>
    <property type="match status" value="1"/>
</dbReference>
<keyword evidence="10" id="KW-0408">Iron</keyword>
<comment type="cofactor">
    <cofactor evidence="1">
        <name>heme</name>
        <dbReference type="ChEBI" id="CHEBI:30413"/>
    </cofactor>
</comment>
<dbReference type="PANTHER" id="PTHR24305:SF166">
    <property type="entry name" value="CYTOCHROME P450 12A4, MITOCHONDRIAL-RELATED"/>
    <property type="match status" value="1"/>
</dbReference>
<dbReference type="InterPro" id="IPR036396">
    <property type="entry name" value="Cyt_P450_sf"/>
</dbReference>
<dbReference type="GO" id="GO:0016705">
    <property type="term" value="F:oxidoreductase activity, acting on paired donors, with incorporation or reduction of molecular oxygen"/>
    <property type="evidence" value="ECO:0007669"/>
    <property type="project" value="InterPro"/>
</dbReference>
<dbReference type="EMBL" id="KZ293677">
    <property type="protein sequence ID" value="PBK87715.1"/>
    <property type="molecule type" value="Genomic_DNA"/>
</dbReference>
<accession>A0A2H3CXH9</accession>
<keyword evidence="14" id="KW-1185">Reference proteome</keyword>
<dbReference type="InParanoid" id="A0A2H3CXH9"/>
<keyword evidence="7" id="KW-0479">Metal-binding</keyword>
<dbReference type="OMA" id="PILICAD"/>
<name>A0A2H3CXH9_ARMGA</name>
<evidence type="ECO:0000313" key="13">
    <source>
        <dbReference type="EMBL" id="PBK87715.1"/>
    </source>
</evidence>
<keyword evidence="8" id="KW-1133">Transmembrane helix</keyword>
<dbReference type="OrthoDB" id="1470350at2759"/>
<sequence>MVCSLSFRTFTLGGEDTTAAAIAWTLYELSRRHDYQAHVREEIRQGSADYDTTPLLNAAINETLRLHPIVYTFLRYAAEDDTIPFSEPVRTRTGEMWNEVPVQKGQMVMISAYTYNRYMAAAVLPEPILICADFQVYGVIMRTTGCQSGLSAWKEKPENRLVSTQIC</sequence>
<proteinExistence type="inferred from homology"/>
<keyword evidence="11" id="KW-0503">Monooxygenase</keyword>
<dbReference type="Gene3D" id="1.10.630.10">
    <property type="entry name" value="Cytochrome P450"/>
    <property type="match status" value="1"/>
</dbReference>
<evidence type="ECO:0000256" key="4">
    <source>
        <dbReference type="ARBA" id="ARBA00010617"/>
    </source>
</evidence>
<comment type="pathway">
    <text evidence="3">Secondary metabolite biosynthesis; terpenoid biosynthesis.</text>
</comment>
<dbReference type="GO" id="GO:0005506">
    <property type="term" value="F:iron ion binding"/>
    <property type="evidence" value="ECO:0007669"/>
    <property type="project" value="InterPro"/>
</dbReference>